<gene>
    <name evidence="2" type="ORF">ACI2JU_19850</name>
</gene>
<dbReference type="InterPro" id="IPR009677">
    <property type="entry name" value="DUF1266"/>
</dbReference>
<keyword evidence="3" id="KW-1185">Reference proteome</keyword>
<dbReference type="InterPro" id="IPR001849">
    <property type="entry name" value="PH_domain"/>
</dbReference>
<organism evidence="2 3">
    <name type="scientific">Pseudoalteromonas rhizosphaerae</name>
    <dbReference type="NCBI Taxonomy" id="2518973"/>
    <lineage>
        <taxon>Bacteria</taxon>
        <taxon>Pseudomonadati</taxon>
        <taxon>Pseudomonadota</taxon>
        <taxon>Gammaproteobacteria</taxon>
        <taxon>Alteromonadales</taxon>
        <taxon>Pseudoalteromonadaceae</taxon>
        <taxon>Pseudoalteromonas</taxon>
    </lineage>
</organism>
<evidence type="ECO:0000313" key="2">
    <source>
        <dbReference type="EMBL" id="MFK3866106.1"/>
    </source>
</evidence>
<comment type="caution">
    <text evidence="2">The sequence shown here is derived from an EMBL/GenBank/DDBJ whole genome shotgun (WGS) entry which is preliminary data.</text>
</comment>
<protein>
    <submittedName>
        <fullName evidence="2">DUF1266 domain-containing protein</fullName>
    </submittedName>
</protein>
<feature type="domain" description="PH" evidence="1">
    <location>
        <begin position="1"/>
        <end position="31"/>
    </location>
</feature>
<accession>A0ABW8L6C5</accession>
<evidence type="ECO:0000259" key="1">
    <source>
        <dbReference type="PROSITE" id="PS50003"/>
    </source>
</evidence>
<dbReference type="PROSITE" id="PS50003">
    <property type="entry name" value="PH_DOMAIN"/>
    <property type="match status" value="1"/>
</dbReference>
<dbReference type="Pfam" id="PF06889">
    <property type="entry name" value="DUF1266"/>
    <property type="match status" value="1"/>
</dbReference>
<proteinExistence type="predicted"/>
<reference evidence="2 3" key="1">
    <citation type="submission" date="2024-11" db="EMBL/GenBank/DDBJ databases">
        <title>The Natural Products Discovery Center: Release of the First 8490 Sequenced Strains for Exploring Actinobacteria Biosynthetic Diversity.</title>
        <authorList>
            <person name="Kalkreuter E."/>
            <person name="Kautsar S.A."/>
            <person name="Yang D."/>
            <person name="Bader C.D."/>
            <person name="Teijaro C.N."/>
            <person name="Fluegel L."/>
            <person name="Davis C.M."/>
            <person name="Simpson J.R."/>
            <person name="Lauterbach L."/>
            <person name="Steele A.D."/>
            <person name="Gui C."/>
            <person name="Meng S."/>
            <person name="Li G."/>
            <person name="Viehrig K."/>
            <person name="Ye F."/>
            <person name="Su P."/>
            <person name="Kiefer A.F."/>
            <person name="Nichols A."/>
            <person name="Cepeda A.J."/>
            <person name="Yan W."/>
            <person name="Fan B."/>
            <person name="Jiang Y."/>
            <person name="Adhikari A."/>
            <person name="Zheng C.-J."/>
            <person name="Schuster L."/>
            <person name="Cowan T.M."/>
            <person name="Smanski M.J."/>
            <person name="Chevrette M.G."/>
            <person name="De Carvalho L.P.S."/>
            <person name="Shen B."/>
        </authorList>
    </citation>
    <scope>NUCLEOTIDE SEQUENCE [LARGE SCALE GENOMIC DNA]</scope>
    <source>
        <strain evidence="2 3">NPDC078403</strain>
    </source>
</reference>
<dbReference type="Proteomes" id="UP001620262">
    <property type="component" value="Unassembled WGS sequence"/>
</dbReference>
<dbReference type="EMBL" id="JBJDOT010000036">
    <property type="protein sequence ID" value="MFK3866106.1"/>
    <property type="molecule type" value="Genomic_DNA"/>
</dbReference>
<name>A0ABW8L6C5_9GAMM</name>
<dbReference type="RefSeq" id="WP_182719022.1">
    <property type="nucleotide sequence ID" value="NZ_JBJDOT010000036.1"/>
</dbReference>
<sequence>MDNNQEDLMLQSQSLTDEQKQWLISLSGYLSMQNGYSLDCLLHKSETYPLQAIINGNVKVLKNSYGIHTKADLVETLNIFLDTARSSEFMSRLIESVRYDLFIEHFYLNRNNDKNSNEYMVSGWAQKHNVSLSDCGIKGFDVGRSAFLCRCAYTTGLITEQETWYYLLVLGKIAQQLFTDWQELAMSHIVGRLTWVGVKLDKPMDGPPERYPDAFEVKQEIKLDIEELTSILADDNHPWCQLNWQIDL</sequence>
<evidence type="ECO:0000313" key="3">
    <source>
        <dbReference type="Proteomes" id="UP001620262"/>
    </source>
</evidence>